<dbReference type="PROSITE" id="PS51564">
    <property type="entry name" value="SAM_ICMT"/>
    <property type="match status" value="1"/>
</dbReference>
<name>A0A1V8TQD9_9PEZI</name>
<keyword evidence="10" id="KW-0256">Endoplasmic reticulum</keyword>
<keyword evidence="6 10" id="KW-0949">S-adenosyl-L-methionine</keyword>
<dbReference type="FunCoup" id="A0A1V8TQD9">
    <property type="interactions" value="877"/>
</dbReference>
<feature type="compositionally biased region" description="Low complexity" evidence="11">
    <location>
        <begin position="1"/>
        <end position="21"/>
    </location>
</feature>
<evidence type="ECO:0000256" key="9">
    <source>
        <dbReference type="ARBA" id="ARBA00023136"/>
    </source>
</evidence>
<feature type="transmembrane region" description="Helical" evidence="10">
    <location>
        <begin position="240"/>
        <end position="268"/>
    </location>
</feature>
<evidence type="ECO:0000313" key="13">
    <source>
        <dbReference type="Proteomes" id="UP000192596"/>
    </source>
</evidence>
<dbReference type="OrthoDB" id="422086at2759"/>
<protein>
    <recommendedName>
        <fullName evidence="3 10">Protein-S-isoprenylcysteine O-methyltransferase</fullName>
        <ecNumber evidence="3 10">2.1.1.100</ecNumber>
    </recommendedName>
</protein>
<dbReference type="InParanoid" id="A0A1V8TQD9"/>
<organism evidence="12 13">
    <name type="scientific">Cryoendolithus antarcticus</name>
    <dbReference type="NCBI Taxonomy" id="1507870"/>
    <lineage>
        <taxon>Eukaryota</taxon>
        <taxon>Fungi</taxon>
        <taxon>Dikarya</taxon>
        <taxon>Ascomycota</taxon>
        <taxon>Pezizomycotina</taxon>
        <taxon>Dothideomycetes</taxon>
        <taxon>Dothideomycetidae</taxon>
        <taxon>Cladosporiales</taxon>
        <taxon>Cladosporiaceae</taxon>
        <taxon>Cryoendolithus</taxon>
    </lineage>
</organism>
<comment type="catalytic activity">
    <reaction evidence="10">
        <text>[protein]-C-terminal S-[(2E,6E)-farnesyl]-L-cysteine + S-adenosyl-L-methionine = [protein]-C-terminal S-[(2E,6E)-farnesyl]-L-cysteine methyl ester + S-adenosyl-L-homocysteine</text>
        <dbReference type="Rhea" id="RHEA:21672"/>
        <dbReference type="Rhea" id="RHEA-COMP:12125"/>
        <dbReference type="Rhea" id="RHEA-COMP:12126"/>
        <dbReference type="ChEBI" id="CHEBI:57856"/>
        <dbReference type="ChEBI" id="CHEBI:59789"/>
        <dbReference type="ChEBI" id="CHEBI:90510"/>
        <dbReference type="ChEBI" id="CHEBI:90511"/>
        <dbReference type="EC" id="2.1.1.100"/>
    </reaction>
</comment>
<keyword evidence="5" id="KW-0808">Transferase</keyword>
<feature type="region of interest" description="Disordered" evidence="11">
    <location>
        <begin position="1"/>
        <end position="33"/>
    </location>
</feature>
<comment type="caution">
    <text evidence="12">The sequence shown here is derived from an EMBL/GenBank/DDBJ whole genome shotgun (WGS) entry which is preliminary data.</text>
</comment>
<dbReference type="Gene3D" id="1.20.120.1630">
    <property type="match status" value="1"/>
</dbReference>
<keyword evidence="9 10" id="KW-0472">Membrane</keyword>
<evidence type="ECO:0000256" key="7">
    <source>
        <dbReference type="ARBA" id="ARBA00022692"/>
    </source>
</evidence>
<feature type="transmembrane region" description="Helical" evidence="10">
    <location>
        <begin position="152"/>
        <end position="171"/>
    </location>
</feature>
<proteinExistence type="inferred from homology"/>
<gene>
    <name evidence="12" type="ORF">B0A48_01650</name>
</gene>
<evidence type="ECO:0000256" key="6">
    <source>
        <dbReference type="ARBA" id="ARBA00022691"/>
    </source>
</evidence>
<evidence type="ECO:0000256" key="1">
    <source>
        <dbReference type="ARBA" id="ARBA00004141"/>
    </source>
</evidence>
<evidence type="ECO:0000256" key="4">
    <source>
        <dbReference type="ARBA" id="ARBA00022603"/>
    </source>
</evidence>
<comment type="subcellular location">
    <subcellularLocation>
        <location evidence="10">Endoplasmic reticulum membrane</location>
        <topology evidence="10">Multi-pass membrane protein</topology>
    </subcellularLocation>
    <subcellularLocation>
        <location evidence="1">Membrane</location>
        <topology evidence="1">Multi-pass membrane protein</topology>
    </subcellularLocation>
</comment>
<evidence type="ECO:0000256" key="3">
    <source>
        <dbReference type="ARBA" id="ARBA00012151"/>
    </source>
</evidence>
<evidence type="ECO:0000256" key="2">
    <source>
        <dbReference type="ARBA" id="ARBA00009140"/>
    </source>
</evidence>
<comment type="similarity">
    <text evidence="2 10">Belongs to the class VI-like SAM-binding methyltransferase superfamily. Isoprenylcysteine carboxyl methyltransferase family.</text>
</comment>
<reference evidence="13" key="1">
    <citation type="submission" date="2017-03" db="EMBL/GenBank/DDBJ databases">
        <title>Genomes of endolithic fungi from Antarctica.</title>
        <authorList>
            <person name="Coleine C."/>
            <person name="Masonjones S."/>
            <person name="Stajich J.E."/>
        </authorList>
    </citation>
    <scope>NUCLEOTIDE SEQUENCE [LARGE SCALE GENOMIC DNA]</scope>
    <source>
        <strain evidence="13">CCFEE 5527</strain>
    </source>
</reference>
<feature type="transmembrane region" description="Helical" evidence="10">
    <location>
        <begin position="77"/>
        <end position="101"/>
    </location>
</feature>
<sequence>MARPPSSSSASRPSDTTAARANSREAISDATAARNARVANEDDAVSYAFDKGDITPVTHTNASKTPFDPELLPSGQLSLSLISLQGFWTGSALAASIIIAPQLAYSGNGLWRFFAFLGSLSLFHFLEFWTTARFNTPAAQASSYLIYSNGTAYNIAHTCAALEILLSHLIFPKWQAWLSGPFVAVIGLLVVIVGQTVRSTAMATAGTNFNHIPQQARKEGHQLVTEGIYGVSRHPSYFGFFWWALGTQLLVGNKLCLVAYALVLWKFFSDRIRGEEKKLVEFYGTEYESYRARVPTGIPFM</sequence>
<keyword evidence="13" id="KW-1185">Reference proteome</keyword>
<evidence type="ECO:0000313" key="12">
    <source>
        <dbReference type="EMBL" id="OQO13422.1"/>
    </source>
</evidence>
<dbReference type="EMBL" id="NAJO01000003">
    <property type="protein sequence ID" value="OQO13422.1"/>
    <property type="molecule type" value="Genomic_DNA"/>
</dbReference>
<keyword evidence="8 10" id="KW-1133">Transmembrane helix</keyword>
<dbReference type="Pfam" id="PF04140">
    <property type="entry name" value="ICMT"/>
    <property type="match status" value="1"/>
</dbReference>
<dbReference type="EC" id="2.1.1.100" evidence="3 10"/>
<feature type="transmembrane region" description="Helical" evidence="10">
    <location>
        <begin position="178"/>
        <end position="197"/>
    </location>
</feature>
<dbReference type="Proteomes" id="UP000192596">
    <property type="component" value="Unassembled WGS sequence"/>
</dbReference>
<dbReference type="GO" id="GO:0005789">
    <property type="term" value="C:endoplasmic reticulum membrane"/>
    <property type="evidence" value="ECO:0007669"/>
    <property type="project" value="UniProtKB-SubCell"/>
</dbReference>
<evidence type="ECO:0000256" key="5">
    <source>
        <dbReference type="ARBA" id="ARBA00022679"/>
    </source>
</evidence>
<keyword evidence="4 10" id="KW-0489">Methyltransferase</keyword>
<keyword evidence="7 10" id="KW-0812">Transmembrane</keyword>
<feature type="transmembrane region" description="Helical" evidence="10">
    <location>
        <begin position="113"/>
        <end position="132"/>
    </location>
</feature>
<dbReference type="InterPro" id="IPR007269">
    <property type="entry name" value="ICMT_MeTrfase"/>
</dbReference>
<dbReference type="PANTHER" id="PTHR12714:SF9">
    <property type="entry name" value="PROTEIN-S-ISOPRENYLCYSTEINE O-METHYLTRANSFERASE"/>
    <property type="match status" value="1"/>
</dbReference>
<evidence type="ECO:0000256" key="10">
    <source>
        <dbReference type="RuleBase" id="RU362022"/>
    </source>
</evidence>
<dbReference type="GO" id="GO:0004671">
    <property type="term" value="F:protein C-terminal S-isoprenylcysteine carboxyl O-methyltransferase activity"/>
    <property type="evidence" value="ECO:0007669"/>
    <property type="project" value="UniProtKB-EC"/>
</dbReference>
<dbReference type="InterPro" id="IPR025770">
    <property type="entry name" value="PPMT_MeTrfase"/>
</dbReference>
<evidence type="ECO:0000256" key="11">
    <source>
        <dbReference type="SAM" id="MobiDB-lite"/>
    </source>
</evidence>
<dbReference type="PANTHER" id="PTHR12714">
    <property type="entry name" value="PROTEIN-S ISOPRENYLCYSTEINE O-METHYLTRANSFERASE"/>
    <property type="match status" value="1"/>
</dbReference>
<accession>A0A1V8TQD9</accession>
<evidence type="ECO:0000256" key="8">
    <source>
        <dbReference type="ARBA" id="ARBA00022989"/>
    </source>
</evidence>
<dbReference type="GO" id="GO:0032259">
    <property type="term" value="P:methylation"/>
    <property type="evidence" value="ECO:0007669"/>
    <property type="project" value="UniProtKB-KW"/>
</dbReference>
<dbReference type="AlphaFoldDB" id="A0A1V8TQD9"/>
<dbReference type="STRING" id="1507870.A0A1V8TQD9"/>